<reference evidence="3" key="2">
    <citation type="submission" date="2025-09" db="UniProtKB">
        <authorList>
            <consortium name="Ensembl"/>
        </authorList>
    </citation>
    <scope>IDENTIFICATION</scope>
</reference>
<dbReference type="PROSITE" id="PS50878">
    <property type="entry name" value="RT_POL"/>
    <property type="match status" value="1"/>
</dbReference>
<feature type="coiled-coil region" evidence="1">
    <location>
        <begin position="311"/>
        <end position="341"/>
    </location>
</feature>
<dbReference type="STRING" id="56723.ENSLBEP00000038297"/>
<evidence type="ECO:0000259" key="2">
    <source>
        <dbReference type="PROSITE" id="PS50878"/>
    </source>
</evidence>
<sequence length="350" mass="39653">EIPDVDHALEYFTNTFLTIIDKHAPFKKLRVKDSSSPWLSTELSLLLKERDKAWASARKTAAHWLLFRQLRNKYTYSLRKAKTSNHQELISSCSLNPSKFWKAANINKNKSSPISPFSLFHLIFNLSITTGVVPQVWKSAHIVPLHKGGDKNKLNNYRPISKLSSLSKILETLVNNQLKSFRKKHSTTSAITFVINNIVSAVDQGKYCAALFVDLTKAFDTVDHTILLQRLHDVGFDNSSLKWFQNYLSNRVQCVTVQSDRSEHLPLSKGVPQGSVLGPVLFTSYINNIASVFTICKAHLYADDTVLYCFAETAHLAMETLQEALHKLQNALLDLKLLLNADKTKYMLFT</sequence>
<dbReference type="GeneTree" id="ENSGT01120000271879"/>
<dbReference type="AlphaFoldDB" id="A0A3Q3GUZ1"/>
<dbReference type="SUPFAM" id="SSF56672">
    <property type="entry name" value="DNA/RNA polymerases"/>
    <property type="match status" value="1"/>
</dbReference>
<accession>A0A3Q3GUZ1</accession>
<name>A0A3Q3GUZ1_9LABR</name>
<dbReference type="Ensembl" id="ENSLBET00000039870.1">
    <property type="protein sequence ID" value="ENSLBEP00000038297.1"/>
    <property type="gene ID" value="ENSLBEG00000028549.1"/>
</dbReference>
<feature type="domain" description="Reverse transcriptase" evidence="2">
    <location>
        <begin position="126"/>
        <end position="350"/>
    </location>
</feature>
<dbReference type="InterPro" id="IPR000477">
    <property type="entry name" value="RT_dom"/>
</dbReference>
<dbReference type="CDD" id="cd01650">
    <property type="entry name" value="RT_nLTR_like"/>
    <property type="match status" value="1"/>
</dbReference>
<evidence type="ECO:0000256" key="1">
    <source>
        <dbReference type="SAM" id="Coils"/>
    </source>
</evidence>
<evidence type="ECO:0000313" key="3">
    <source>
        <dbReference type="Ensembl" id="ENSLBEP00000038297.1"/>
    </source>
</evidence>
<keyword evidence="1" id="KW-0175">Coiled coil</keyword>
<dbReference type="Proteomes" id="UP000261660">
    <property type="component" value="Unplaced"/>
</dbReference>
<dbReference type="InterPro" id="IPR043502">
    <property type="entry name" value="DNA/RNA_pol_sf"/>
</dbReference>
<dbReference type="PANTHER" id="PTHR33332">
    <property type="entry name" value="REVERSE TRANSCRIPTASE DOMAIN-CONTAINING PROTEIN"/>
    <property type="match status" value="1"/>
</dbReference>
<protein>
    <recommendedName>
        <fullName evidence="2">Reverse transcriptase domain-containing protein</fullName>
    </recommendedName>
</protein>
<dbReference type="InParanoid" id="A0A3Q3GUZ1"/>
<organism evidence="3 4">
    <name type="scientific">Labrus bergylta</name>
    <name type="common">ballan wrasse</name>
    <dbReference type="NCBI Taxonomy" id="56723"/>
    <lineage>
        <taxon>Eukaryota</taxon>
        <taxon>Metazoa</taxon>
        <taxon>Chordata</taxon>
        <taxon>Craniata</taxon>
        <taxon>Vertebrata</taxon>
        <taxon>Euteleostomi</taxon>
        <taxon>Actinopterygii</taxon>
        <taxon>Neopterygii</taxon>
        <taxon>Teleostei</taxon>
        <taxon>Neoteleostei</taxon>
        <taxon>Acanthomorphata</taxon>
        <taxon>Eupercaria</taxon>
        <taxon>Labriformes</taxon>
        <taxon>Labridae</taxon>
        <taxon>Labrus</taxon>
    </lineage>
</organism>
<dbReference type="Pfam" id="PF00078">
    <property type="entry name" value="RVT_1"/>
    <property type="match status" value="1"/>
</dbReference>
<reference evidence="3" key="1">
    <citation type="submission" date="2025-08" db="UniProtKB">
        <authorList>
            <consortium name="Ensembl"/>
        </authorList>
    </citation>
    <scope>IDENTIFICATION</scope>
</reference>
<keyword evidence="4" id="KW-1185">Reference proteome</keyword>
<proteinExistence type="predicted"/>
<evidence type="ECO:0000313" key="4">
    <source>
        <dbReference type="Proteomes" id="UP000261660"/>
    </source>
</evidence>